<keyword evidence="16" id="KW-0150">Chloroplast</keyword>
<dbReference type="InterPro" id="IPR037033">
    <property type="entry name" value="DNA-dir_RNAP_su2_hyb_sf"/>
</dbReference>
<keyword evidence="5 11" id="KW-0808">Transferase</keyword>
<reference evidence="16" key="2">
    <citation type="journal article" date="2019" name="Mol. Phylogenet. Evol.">
        <title>Reassessment of the classification of bryopsidales (chlorophyta) based on chloroplast phylogenomic analyses.</title>
        <authorList>
            <person name="Cremen M.C."/>
            <person name="Leliaert F."/>
            <person name="West J."/>
            <person name="Lam D.W."/>
            <person name="Shimada S."/>
            <person name="Lopez-Bautista J.M."/>
            <person name="Verbruggen H."/>
        </authorList>
    </citation>
    <scope>NUCLEOTIDE SEQUENCE</scope>
</reference>
<comment type="subunit">
    <text evidence="8 11">In plastids the minimal PEP RNA polymerase catalytic core is composed of four subunits: alpha, beta, beta', and beta''. When a (nuclear-encoded) sigma factor is associated with the core the holoenzyme is formed, which can initiate transcription.</text>
</comment>
<dbReference type="Gene3D" id="3.90.1100.10">
    <property type="match status" value="1"/>
</dbReference>
<dbReference type="Pfam" id="PF00562">
    <property type="entry name" value="RNA_pol_Rpb2_6"/>
    <property type="match status" value="1"/>
</dbReference>
<keyword evidence="6 11" id="KW-0548">Nucleotidyltransferase</keyword>
<dbReference type="Pfam" id="PF04565">
    <property type="entry name" value="RNA_pol_Rpb2_3"/>
    <property type="match status" value="1"/>
</dbReference>
<feature type="domain" description="RNA polymerase Rpb2" evidence="15">
    <location>
        <begin position="199"/>
        <end position="267"/>
    </location>
</feature>
<evidence type="ECO:0000256" key="3">
    <source>
        <dbReference type="ARBA" id="ARBA00006835"/>
    </source>
</evidence>
<evidence type="ECO:0000256" key="1">
    <source>
        <dbReference type="ARBA" id="ARBA00004026"/>
    </source>
</evidence>
<dbReference type="InterPro" id="IPR007121">
    <property type="entry name" value="RNA_pol_bsu_CS"/>
</dbReference>
<dbReference type="Gene3D" id="3.90.1110.10">
    <property type="entry name" value="RNA polymerase Rpb2, domain 2"/>
    <property type="match status" value="2"/>
</dbReference>
<dbReference type="InterPro" id="IPR014724">
    <property type="entry name" value="RNA_pol_RPB2_OB-fold"/>
</dbReference>
<keyword evidence="7 11" id="KW-0804">Transcription</keyword>
<dbReference type="InterPro" id="IPR007645">
    <property type="entry name" value="RNA_pol_Rpb2_3"/>
</dbReference>
<feature type="domain" description="RNA polymerase Rpb2" evidence="14">
    <location>
        <begin position="3"/>
        <end position="54"/>
    </location>
</feature>
<dbReference type="PROSITE" id="PS01166">
    <property type="entry name" value="RNA_POL_BETA"/>
    <property type="match status" value="1"/>
</dbReference>
<dbReference type="Pfam" id="PF04561">
    <property type="entry name" value="RNA_pol_Rpb2_2"/>
    <property type="match status" value="2"/>
</dbReference>
<dbReference type="GO" id="GO:0003677">
    <property type="term" value="F:DNA binding"/>
    <property type="evidence" value="ECO:0007669"/>
    <property type="project" value="InterPro"/>
</dbReference>
<accession>A0A386AWU3</accession>
<keyword evidence="4 11" id="KW-0240">DNA-directed RNA polymerase</keyword>
<organism evidence="16">
    <name type="scientific">Dichotomosiphon tuberosus</name>
    <dbReference type="NCBI Taxonomy" id="118263"/>
    <lineage>
        <taxon>Eukaryota</taxon>
        <taxon>Viridiplantae</taxon>
        <taxon>Chlorophyta</taxon>
        <taxon>core chlorophytes</taxon>
        <taxon>Ulvophyceae</taxon>
        <taxon>TCBD clade</taxon>
        <taxon>Bryopsidales</taxon>
        <taxon>Halimedineae</taxon>
        <taxon>Dichotomosiphonaceae</taxon>
        <taxon>Dichotomosiphon</taxon>
    </lineage>
</organism>
<dbReference type="EMBL" id="MH591082">
    <property type="protein sequence ID" value="AYC63832.1"/>
    <property type="molecule type" value="Genomic_DNA"/>
</dbReference>
<feature type="domain" description="RNA polymerase Rpb2" evidence="13">
    <location>
        <begin position="864"/>
        <end position="937"/>
    </location>
</feature>
<dbReference type="Pfam" id="PF04560">
    <property type="entry name" value="RNA_pol_Rpb2_7"/>
    <property type="match status" value="1"/>
</dbReference>
<dbReference type="InterPro" id="IPR042107">
    <property type="entry name" value="DNA-dir_RNA_pol_bsu_ext_1_sf"/>
</dbReference>
<dbReference type="GO" id="GO:0032549">
    <property type="term" value="F:ribonucleoside binding"/>
    <property type="evidence" value="ECO:0007669"/>
    <property type="project" value="InterPro"/>
</dbReference>
<evidence type="ECO:0000313" key="16">
    <source>
        <dbReference type="EMBL" id="AYC63832.1"/>
    </source>
</evidence>
<dbReference type="PANTHER" id="PTHR20856">
    <property type="entry name" value="DNA-DIRECTED RNA POLYMERASE I SUBUNIT 2"/>
    <property type="match status" value="1"/>
</dbReference>
<reference evidence="16" key="1">
    <citation type="submission" date="2018-07" db="EMBL/GenBank/DDBJ databases">
        <authorList>
            <person name="Quirk P.G."/>
            <person name="Krulwich T.A."/>
        </authorList>
    </citation>
    <scope>NUCLEOTIDE SEQUENCE</scope>
</reference>
<dbReference type="CDD" id="cd00653">
    <property type="entry name" value="RNA_pol_B_RPB2"/>
    <property type="match status" value="1"/>
</dbReference>
<evidence type="ECO:0000256" key="10">
    <source>
        <dbReference type="RuleBase" id="RU000434"/>
    </source>
</evidence>
<dbReference type="AlphaFoldDB" id="A0A386AWU3"/>
<dbReference type="GO" id="GO:0000428">
    <property type="term" value="C:DNA-directed RNA polymerase complex"/>
    <property type="evidence" value="ECO:0007669"/>
    <property type="project" value="UniProtKB-KW"/>
</dbReference>
<dbReference type="Gene3D" id="2.40.50.150">
    <property type="match status" value="1"/>
</dbReference>
<gene>
    <name evidence="16" type="primary">rpoBb</name>
</gene>
<dbReference type="GO" id="GO:0006351">
    <property type="term" value="P:DNA-templated transcription"/>
    <property type="evidence" value="ECO:0007669"/>
    <property type="project" value="InterPro"/>
</dbReference>
<evidence type="ECO:0000256" key="2">
    <source>
        <dbReference type="ARBA" id="ARBA00004474"/>
    </source>
</evidence>
<evidence type="ECO:0000256" key="9">
    <source>
        <dbReference type="ARBA" id="ARBA00048552"/>
    </source>
</evidence>
<name>A0A386AWU3_9CHLO</name>
<geneLocation type="chloroplast" evidence="16"/>
<feature type="domain" description="DNA-directed RNA polymerase subunit 2 hybrid-binding" evidence="12">
    <location>
        <begin position="482"/>
        <end position="862"/>
    </location>
</feature>
<dbReference type="Gene3D" id="2.30.150.10">
    <property type="entry name" value="DNA-directed RNA polymerase, beta subunit, external 1 domain"/>
    <property type="match status" value="1"/>
</dbReference>
<evidence type="ECO:0000256" key="8">
    <source>
        <dbReference type="ARBA" id="ARBA00026088"/>
    </source>
</evidence>
<proteinExistence type="inferred from homology"/>
<comment type="subcellular location">
    <subcellularLocation>
        <location evidence="2">Plastid</location>
    </subcellularLocation>
</comment>
<evidence type="ECO:0000259" key="15">
    <source>
        <dbReference type="Pfam" id="PF04565"/>
    </source>
</evidence>
<dbReference type="InterPro" id="IPR015712">
    <property type="entry name" value="DNA-dir_RNA_pol_su2"/>
</dbReference>
<comment type="function">
    <text evidence="1 11">DNA-dependent RNA polymerase catalyzes the transcription of DNA into RNA using the four ribonucleoside triphosphates as substrates.</text>
</comment>
<protein>
    <recommendedName>
        <fullName evidence="11">DNA-directed RNA polymerase subunit beta</fullName>
        <ecNumber evidence="11">2.7.7.6</ecNumber>
    </recommendedName>
</protein>
<comment type="similarity">
    <text evidence="3 10">Belongs to the RNA polymerase beta chain family.</text>
</comment>
<dbReference type="InterPro" id="IPR007641">
    <property type="entry name" value="RNA_pol_Rpb2_7"/>
</dbReference>
<dbReference type="InterPro" id="IPR007642">
    <property type="entry name" value="RNA_pol_Rpb2_2"/>
</dbReference>
<sequence length="939" mass="108821">MLYYADIISQRGTWVRIEIDKDKRLWLSTKTESRISFFEFLKDIGFNKKFILEYFFELASQINNIDFSLKNDKFLFKTFFNPITYNLGLIGRKKLNKKLGLSIYNETLTPLDFLAIGDYLLQLTDNLGYLDDIDNLKNRRIRTIADLIANQFQQGLQRFRNLIFEKKIKKRKIHINSLLDFKPINSSFRELFVGNQLSQFLDQTNPLAELTHKRRFSALGSGGVNRDTAGMEIRGIHPTHYGRICPIETPEGHNAGLVNSITMTTEINKDGFLESPYRSVYKGQIQYHKNLLYITAEHEESKSVVFGDIPFCEFKFLKNQNLPVLFNQEFQKIKKNEIDFISVSHLQFISLGTALIPFIEHDDANRALMGSNMQRQAIPLINLEEPLVTTYAANRLIHDSQLVPICKKSGFIIYSSNKKISCYSLELKKIQIFKKKLKFYKNIYFYKKNYNKFNYLKNYFRVNKINLKKNNLYLKKLKSCYNENLNNYYLENLKKSNQNTSLFQKPIHGLYNWIQKGDIIADCAASIKGQLAIGKNIFVAYMSWEGYNFEDAIIINQKLIYKSIYNSLHIEKFEIEIFNTPEGLEETTFEISSLDTSEILNLNEYGVIEKGIWVNEGDILVGKITPLPKKTLLYHEKLLYDILGTKKSFIKENSLRLPIGFSGRIIKTRYSKNFFKNELSNGESKKVQIYIAQKRGLKVGDKMSGRHGNKGIISKILPEQDMPYLINGKSMDILLNPLGVPSRMNVGQIFESILGFIGSNLNQKFKVFCFDEMYGYEASRSYVYQKLLECSNKSLKKWLFSKKYTSKMPLFDGRSGEIFEQSILIGKPYIMKLIHIVDEKMHVRSTGPYSLITQQPLRGRAKNGGQRFGEMEVWALEGFGIAYILQELLTIKSDDLAGRNKIFETIIKNKSIKFGIPESFKVVLRELQCLCLNVNMFDI</sequence>
<feature type="domain" description="RNA polymerase Rpb2" evidence="14">
    <location>
        <begin position="84"/>
        <end position="142"/>
    </location>
</feature>
<evidence type="ECO:0000259" key="12">
    <source>
        <dbReference type="Pfam" id="PF00562"/>
    </source>
</evidence>
<dbReference type="Gene3D" id="2.40.270.10">
    <property type="entry name" value="DNA-directed RNA polymerase, subunit 2, domain 6"/>
    <property type="match status" value="1"/>
</dbReference>
<dbReference type="Gene3D" id="2.40.50.100">
    <property type="match status" value="2"/>
</dbReference>
<evidence type="ECO:0000256" key="6">
    <source>
        <dbReference type="ARBA" id="ARBA00022695"/>
    </source>
</evidence>
<evidence type="ECO:0000256" key="5">
    <source>
        <dbReference type="ARBA" id="ARBA00022679"/>
    </source>
</evidence>
<evidence type="ECO:0000259" key="14">
    <source>
        <dbReference type="Pfam" id="PF04561"/>
    </source>
</evidence>
<dbReference type="Gene3D" id="3.90.1800.10">
    <property type="entry name" value="RNA polymerase alpha subunit dimerisation domain"/>
    <property type="match status" value="1"/>
</dbReference>
<dbReference type="GO" id="GO:0003899">
    <property type="term" value="F:DNA-directed RNA polymerase activity"/>
    <property type="evidence" value="ECO:0007669"/>
    <property type="project" value="UniProtKB-EC"/>
</dbReference>
<dbReference type="EC" id="2.7.7.6" evidence="11"/>
<evidence type="ECO:0000256" key="11">
    <source>
        <dbReference type="RuleBase" id="RU363031"/>
    </source>
</evidence>
<dbReference type="InterPro" id="IPR007120">
    <property type="entry name" value="DNA-dir_RNAP_su2_dom"/>
</dbReference>
<dbReference type="SUPFAM" id="SSF64484">
    <property type="entry name" value="beta and beta-prime subunits of DNA dependent RNA-polymerase"/>
    <property type="match status" value="1"/>
</dbReference>
<evidence type="ECO:0000256" key="4">
    <source>
        <dbReference type="ARBA" id="ARBA00022478"/>
    </source>
</evidence>
<keyword evidence="16" id="KW-0934">Plastid</keyword>
<comment type="catalytic activity">
    <reaction evidence="9 11">
        <text>RNA(n) + a ribonucleoside 5'-triphosphate = RNA(n+1) + diphosphate</text>
        <dbReference type="Rhea" id="RHEA:21248"/>
        <dbReference type="Rhea" id="RHEA-COMP:14527"/>
        <dbReference type="Rhea" id="RHEA-COMP:17342"/>
        <dbReference type="ChEBI" id="CHEBI:33019"/>
        <dbReference type="ChEBI" id="CHEBI:61557"/>
        <dbReference type="ChEBI" id="CHEBI:140395"/>
        <dbReference type="EC" id="2.7.7.6"/>
    </reaction>
</comment>
<evidence type="ECO:0000259" key="13">
    <source>
        <dbReference type="Pfam" id="PF04560"/>
    </source>
</evidence>
<dbReference type="InterPro" id="IPR037034">
    <property type="entry name" value="RNA_pol_Rpb2_2_sf"/>
</dbReference>
<evidence type="ECO:0000256" key="7">
    <source>
        <dbReference type="ARBA" id="ARBA00023163"/>
    </source>
</evidence>